<accession>A0AAE1HSD9</accession>
<proteinExistence type="predicted"/>
<comment type="caution">
    <text evidence="1">The sequence shown here is derived from an EMBL/GenBank/DDBJ whole genome shotgun (WGS) entry which is preliminary data.</text>
</comment>
<dbReference type="PANTHER" id="PTHR46113:SF1">
    <property type="entry name" value="PEPTIDASE M17 LEUCYL AMINOPEPTIDASE N-TERMINAL DOMAIN-CONTAINING PROTEIN"/>
    <property type="match status" value="1"/>
</dbReference>
<dbReference type="AlphaFoldDB" id="A0AAE1HSD9"/>
<keyword evidence="1" id="KW-0413">Isomerase</keyword>
<protein>
    <submittedName>
        <fullName evidence="1">Triosephosphate isomerase</fullName>
    </submittedName>
</protein>
<sequence length="311" mass="35563">MAKALYCLKLCLFRRQLAPALTTSEANGLLRIAVFIVKAYVNVWFEAPNSTAAPRNDLQFLKDLKAYEKVNRKLAVAAQIRFVYHSWYLSEVNVAFCLFDDQLPFSEKDQIAKKMLSGEISDNPPCKKVAIDMKYVCDRNLIDFVTGNTCRFLRILNFDTDFLKVPAEQWRTRDDYNMNKRVVAFLRVVNDTGERAVKLMKDFNLNNARHQAAAREGFLAEAARMNRTSERRLPEANVGDTVAIPVADVGRFEGAPRNVMGVVQRVSDNWLGRVSNEHGFLERLLTRNQFALSKEKFVNIEDVPREASCRL</sequence>
<dbReference type="PANTHER" id="PTHR46113">
    <property type="entry name" value="SNAC DOMAIN-CONTAINING PROTEIN"/>
    <property type="match status" value="1"/>
</dbReference>
<reference evidence="1" key="1">
    <citation type="submission" date="2021-07" db="EMBL/GenBank/DDBJ databases">
        <authorList>
            <person name="Catto M.A."/>
            <person name="Jacobson A."/>
            <person name="Kennedy G."/>
            <person name="Labadie P."/>
            <person name="Hunt B.G."/>
            <person name="Srinivasan R."/>
        </authorList>
    </citation>
    <scope>NUCLEOTIDE SEQUENCE</scope>
    <source>
        <strain evidence="1">PL_HMW_Pooled</strain>
        <tissue evidence="1">Head</tissue>
    </source>
</reference>
<keyword evidence="2" id="KW-1185">Reference proteome</keyword>
<reference evidence="1" key="2">
    <citation type="journal article" date="2023" name="BMC Genomics">
        <title>Pest status, molecular evolution, and epigenetic factors derived from the genome assembly of Frankliniella fusca, a thysanopteran phytovirus vector.</title>
        <authorList>
            <person name="Catto M.A."/>
            <person name="Labadie P.E."/>
            <person name="Jacobson A.L."/>
            <person name="Kennedy G.G."/>
            <person name="Srinivasan R."/>
            <person name="Hunt B.G."/>
        </authorList>
    </citation>
    <scope>NUCLEOTIDE SEQUENCE</scope>
    <source>
        <strain evidence="1">PL_HMW_Pooled</strain>
    </source>
</reference>
<evidence type="ECO:0000313" key="2">
    <source>
        <dbReference type="Proteomes" id="UP001219518"/>
    </source>
</evidence>
<name>A0AAE1HSD9_9NEOP</name>
<organism evidence="1 2">
    <name type="scientific">Frankliniella fusca</name>
    <dbReference type="NCBI Taxonomy" id="407009"/>
    <lineage>
        <taxon>Eukaryota</taxon>
        <taxon>Metazoa</taxon>
        <taxon>Ecdysozoa</taxon>
        <taxon>Arthropoda</taxon>
        <taxon>Hexapoda</taxon>
        <taxon>Insecta</taxon>
        <taxon>Pterygota</taxon>
        <taxon>Neoptera</taxon>
        <taxon>Paraneoptera</taxon>
        <taxon>Thysanoptera</taxon>
        <taxon>Terebrantia</taxon>
        <taxon>Thripoidea</taxon>
        <taxon>Thripidae</taxon>
        <taxon>Frankliniella</taxon>
    </lineage>
</organism>
<evidence type="ECO:0000313" key="1">
    <source>
        <dbReference type="EMBL" id="KAK3926552.1"/>
    </source>
</evidence>
<dbReference type="Proteomes" id="UP001219518">
    <property type="component" value="Unassembled WGS sequence"/>
</dbReference>
<dbReference type="EMBL" id="JAHWGI010001267">
    <property type="protein sequence ID" value="KAK3926552.1"/>
    <property type="molecule type" value="Genomic_DNA"/>
</dbReference>
<gene>
    <name evidence="1" type="ORF">KUF71_014888</name>
</gene>
<dbReference type="GO" id="GO:0016853">
    <property type="term" value="F:isomerase activity"/>
    <property type="evidence" value="ECO:0007669"/>
    <property type="project" value="UniProtKB-KW"/>
</dbReference>